<evidence type="ECO:0000313" key="2">
    <source>
        <dbReference type="EMBL" id="REF96545.1"/>
    </source>
</evidence>
<evidence type="ECO:0000256" key="1">
    <source>
        <dbReference type="SAM" id="SignalP"/>
    </source>
</evidence>
<proteinExistence type="predicted"/>
<dbReference type="InterPro" id="IPR008999">
    <property type="entry name" value="Actin-crosslinking"/>
</dbReference>
<dbReference type="GO" id="GO:0005737">
    <property type="term" value="C:cytoplasm"/>
    <property type="evidence" value="ECO:0007669"/>
    <property type="project" value="TreeGrafter"/>
</dbReference>
<reference evidence="2 3" key="1">
    <citation type="submission" date="2018-08" db="EMBL/GenBank/DDBJ databases">
        <title>Sequencing the genomes of 1000 actinobacteria strains.</title>
        <authorList>
            <person name="Klenk H.-P."/>
        </authorList>
    </citation>
    <scope>NUCLEOTIDE SEQUENCE [LARGE SCALE GENOMIC DNA]</scope>
    <source>
        <strain evidence="2 3">DSM 44099</strain>
    </source>
</reference>
<protein>
    <recommendedName>
        <fullName evidence="4">Ricin-type beta-trefoil lectin protein</fullName>
    </recommendedName>
</protein>
<sequence length="499" mass="52481">MRLNSKIAVVVAALVGSGGAVFVASPALAAVPKPTITMNAVCDAATATYTVTMAITNATETPLALTETSVLPPAPVSTISGFAVGDILPPASQGSLVATMTMHSYRNNQVPDLSFRLEGSTTPYGGGLLLPLCGEPVQPTVQFTSHCDEFEITVAMPEGGYPAPMYVDYDHLPTLVVEPGGPAKTWRFPWTKVNAPLAVWIQNVGPVATGQWVEPSSCESTPPPPPPPASLGVFNLFAQANFRYLVPAASGVNNQGPVDSVRAIETAPKVDATNLEFLDAGNGDVAVRQPGNKTLLTVAGDTVPLRWTSSQSILDSQRFRLLTNTDGTVSLRANLNGKYVTAEKAGAQPLFANRTAIGPWEKFTRNAKGTGPAPINALINNKFVTAEKAGAQPLIANRGVVGQWEFFTVESLGNGNVALKSLVNGKYVTAEKAGAKSLIANRAVVGPWETFKVITNADGTESLQAQINGKYVTAEKAGKQALIANRTAIGPWEKFNIFG</sequence>
<feature type="chain" id="PRO_5017738860" description="Ricin-type beta-trefoil lectin protein" evidence="1">
    <location>
        <begin position="30"/>
        <end position="499"/>
    </location>
</feature>
<evidence type="ECO:0000313" key="3">
    <source>
        <dbReference type="Proteomes" id="UP000256913"/>
    </source>
</evidence>
<dbReference type="EMBL" id="QUMQ01000001">
    <property type="protein sequence ID" value="REF96545.1"/>
    <property type="molecule type" value="Genomic_DNA"/>
</dbReference>
<dbReference type="AlphaFoldDB" id="A0A3D9ZGZ6"/>
<dbReference type="GO" id="GO:0051015">
    <property type="term" value="F:actin filament binding"/>
    <property type="evidence" value="ECO:0007669"/>
    <property type="project" value="InterPro"/>
</dbReference>
<dbReference type="GO" id="GO:0051017">
    <property type="term" value="P:actin filament bundle assembly"/>
    <property type="evidence" value="ECO:0007669"/>
    <property type="project" value="TreeGrafter"/>
</dbReference>
<gene>
    <name evidence="2" type="ORF">DFJ67_2530</name>
</gene>
<dbReference type="Proteomes" id="UP000256913">
    <property type="component" value="Unassembled WGS sequence"/>
</dbReference>
<dbReference type="RefSeq" id="WP_116068050.1">
    <property type="nucleotide sequence ID" value="NZ_BONB01000127.1"/>
</dbReference>
<evidence type="ECO:0008006" key="4">
    <source>
        <dbReference type="Google" id="ProtNLM"/>
    </source>
</evidence>
<feature type="signal peptide" evidence="1">
    <location>
        <begin position="1"/>
        <end position="29"/>
    </location>
</feature>
<keyword evidence="3" id="KW-1185">Reference proteome</keyword>
<comment type="caution">
    <text evidence="2">The sequence shown here is derived from an EMBL/GenBank/DDBJ whole genome shotgun (WGS) entry which is preliminary data.</text>
</comment>
<dbReference type="OrthoDB" id="226690at2"/>
<dbReference type="InterPro" id="IPR010431">
    <property type="entry name" value="Fascin"/>
</dbReference>
<accession>A0A3D9ZGZ6</accession>
<dbReference type="CDD" id="cd00257">
    <property type="entry name" value="beta-trefoil_FSCN-like"/>
    <property type="match status" value="2"/>
</dbReference>
<organism evidence="2 3">
    <name type="scientific">Asanoa ferruginea</name>
    <dbReference type="NCBI Taxonomy" id="53367"/>
    <lineage>
        <taxon>Bacteria</taxon>
        <taxon>Bacillati</taxon>
        <taxon>Actinomycetota</taxon>
        <taxon>Actinomycetes</taxon>
        <taxon>Micromonosporales</taxon>
        <taxon>Micromonosporaceae</taxon>
        <taxon>Asanoa</taxon>
    </lineage>
</organism>
<dbReference type="GO" id="GO:0007163">
    <property type="term" value="P:establishment or maintenance of cell polarity"/>
    <property type="evidence" value="ECO:0007669"/>
    <property type="project" value="TreeGrafter"/>
</dbReference>
<dbReference type="Gene3D" id="2.80.10.50">
    <property type="match status" value="2"/>
</dbReference>
<dbReference type="PANTHER" id="PTHR10551">
    <property type="entry name" value="FASCIN"/>
    <property type="match status" value="1"/>
</dbReference>
<dbReference type="PANTHER" id="PTHR10551:SF9">
    <property type="entry name" value="FASCIN-2"/>
    <property type="match status" value="1"/>
</dbReference>
<keyword evidence="1" id="KW-0732">Signal</keyword>
<dbReference type="SUPFAM" id="SSF50405">
    <property type="entry name" value="Actin-crosslinking proteins"/>
    <property type="match status" value="2"/>
</dbReference>
<name>A0A3D9ZGZ6_9ACTN</name>
<dbReference type="GO" id="GO:0015629">
    <property type="term" value="C:actin cytoskeleton"/>
    <property type="evidence" value="ECO:0007669"/>
    <property type="project" value="TreeGrafter"/>
</dbReference>
<dbReference type="GO" id="GO:0016477">
    <property type="term" value="P:cell migration"/>
    <property type="evidence" value="ECO:0007669"/>
    <property type="project" value="TreeGrafter"/>
</dbReference>